<reference evidence="15" key="1">
    <citation type="submission" date="2021-05" db="EMBL/GenBank/DDBJ databases">
        <title>Energy efficiency and biological interactions define the core microbiome of deep oligotrophic groundwater.</title>
        <authorList>
            <person name="Mehrshad M."/>
            <person name="Lopez-Fernandez M."/>
            <person name="Bell E."/>
            <person name="Bernier-Latmani R."/>
            <person name="Bertilsson S."/>
            <person name="Dopson M."/>
        </authorList>
    </citation>
    <scope>NUCLEOTIDE SEQUENCE</scope>
    <source>
        <strain evidence="15">Modern_marine.mb.64</strain>
    </source>
</reference>
<evidence type="ECO:0000256" key="8">
    <source>
        <dbReference type="ARBA" id="ARBA00023053"/>
    </source>
</evidence>
<dbReference type="InterPro" id="IPR050277">
    <property type="entry name" value="Sodium:Solute_Symporter"/>
</dbReference>
<comment type="caution">
    <text evidence="15">The sequence shown here is derived from an EMBL/GenBank/DDBJ whole genome shotgun (WGS) entry which is preliminary data.</text>
</comment>
<name>A0A948RX61_UNCEI</name>
<feature type="transmembrane region" description="Helical" evidence="14">
    <location>
        <begin position="194"/>
        <end position="213"/>
    </location>
</feature>
<evidence type="ECO:0000256" key="4">
    <source>
        <dbReference type="ARBA" id="ARBA00022475"/>
    </source>
</evidence>
<keyword evidence="3" id="KW-0813">Transport</keyword>
<dbReference type="EMBL" id="JAHJDP010000098">
    <property type="protein sequence ID" value="MBU2692673.1"/>
    <property type="molecule type" value="Genomic_DNA"/>
</dbReference>
<organism evidence="15 16">
    <name type="scientific">Eiseniibacteriota bacterium</name>
    <dbReference type="NCBI Taxonomy" id="2212470"/>
    <lineage>
        <taxon>Bacteria</taxon>
        <taxon>Candidatus Eiseniibacteriota</taxon>
    </lineage>
</organism>
<evidence type="ECO:0000256" key="13">
    <source>
        <dbReference type="RuleBase" id="RU362091"/>
    </source>
</evidence>
<comment type="subcellular location">
    <subcellularLocation>
        <location evidence="1">Cell membrane</location>
        <topology evidence="1">Multi-pass membrane protein</topology>
    </subcellularLocation>
</comment>
<keyword evidence="5 14" id="KW-0812">Transmembrane</keyword>
<feature type="transmembrane region" description="Helical" evidence="14">
    <location>
        <begin position="456"/>
        <end position="475"/>
    </location>
</feature>
<feature type="transmembrane region" description="Helical" evidence="14">
    <location>
        <begin position="6"/>
        <end position="24"/>
    </location>
</feature>
<feature type="transmembrane region" description="Helical" evidence="14">
    <location>
        <begin position="346"/>
        <end position="364"/>
    </location>
</feature>
<dbReference type="PROSITE" id="PS50283">
    <property type="entry name" value="NA_SOLUT_SYMP_3"/>
    <property type="match status" value="1"/>
</dbReference>
<evidence type="ECO:0000256" key="12">
    <source>
        <dbReference type="ARBA" id="ARBA00033708"/>
    </source>
</evidence>
<keyword evidence="10 14" id="KW-0472">Membrane</keyword>
<evidence type="ECO:0000256" key="10">
    <source>
        <dbReference type="ARBA" id="ARBA00023136"/>
    </source>
</evidence>
<dbReference type="Proteomes" id="UP000777784">
    <property type="component" value="Unassembled WGS sequence"/>
</dbReference>
<evidence type="ECO:0000256" key="6">
    <source>
        <dbReference type="ARBA" id="ARBA00022847"/>
    </source>
</evidence>
<dbReference type="GO" id="GO:0006814">
    <property type="term" value="P:sodium ion transport"/>
    <property type="evidence" value="ECO:0007669"/>
    <property type="project" value="UniProtKB-KW"/>
</dbReference>
<dbReference type="Gene3D" id="1.20.1730.10">
    <property type="entry name" value="Sodium/glucose cotransporter"/>
    <property type="match status" value="1"/>
</dbReference>
<keyword evidence="7 14" id="KW-1133">Transmembrane helix</keyword>
<feature type="transmembrane region" description="Helical" evidence="14">
    <location>
        <begin position="45"/>
        <end position="65"/>
    </location>
</feature>
<sequence>MNMALVDWLIVFLTMASMIGAVIVSKKHMTSVADFLAAGRTAGRYIISISGGLAGLGAITIVGLLEMNYVAGFSMTWWGFTMSVFILIITVSGWVVYRFRQTRALTLAQFFEMRYSKSFRIFAGLIAFLSGLINFGIFPAVGARFFIYFCGIPQQFTLWGLIIPSFPLIMAVLLSISLYFVFSGGQIAVIVTDFLQGIFVNVIFILLVLFLFVKVDWTQVIEALSMAPENASLINPFKTSHVEDFNLWYFLIGVFGVFYGAMSWQGTQAYNASAHSAHEAKMSGVLNNWRGYPQNLFLLFVPIICYTVMHHPEFSGIAESVNATLTGLENEAIQNQLRTPLMLTKLLPVGLMGAFAAVMLGAFISTHDTYLHSWGSIFIQDVIMPFRKEPFSEKHHLRALRLSIVGVAVFIFFFSLVFQQSQYIFLFFAITGAIFAGGSGAVIIGGLYWKKGTTAGAWSALLTGSTIAVGGIIIHQLTDDFPINGQQFWAIAMGASSIIYVLVSLLGKGKDADLDKLLHRGKYATGETKIINEAPRSGFKILGMGKEFTRGDRVIYIATYAVTGIWILVFIAGTVYNLTHQVEDSKWAEFWKFYFYYNVVICLFVVIWFTIGGMHNLGAMFGRLKTLKRDVGDDGVVREESND</sequence>
<evidence type="ECO:0000256" key="1">
    <source>
        <dbReference type="ARBA" id="ARBA00004651"/>
    </source>
</evidence>
<keyword evidence="11" id="KW-0739">Sodium transport</keyword>
<evidence type="ECO:0000313" key="15">
    <source>
        <dbReference type="EMBL" id="MBU2692673.1"/>
    </source>
</evidence>
<dbReference type="Pfam" id="PF00474">
    <property type="entry name" value="SSF"/>
    <property type="match status" value="1"/>
</dbReference>
<keyword evidence="6" id="KW-0769">Symport</keyword>
<dbReference type="PANTHER" id="PTHR48086">
    <property type="entry name" value="SODIUM/PROLINE SYMPORTER-RELATED"/>
    <property type="match status" value="1"/>
</dbReference>
<evidence type="ECO:0000256" key="9">
    <source>
        <dbReference type="ARBA" id="ARBA00023065"/>
    </source>
</evidence>
<gene>
    <name evidence="15" type="ORF">KJ970_17290</name>
</gene>
<feature type="transmembrane region" description="Helical" evidence="14">
    <location>
        <begin position="595"/>
        <end position="619"/>
    </location>
</feature>
<protein>
    <submittedName>
        <fullName evidence="15">Sodium:solute symporter</fullName>
    </submittedName>
</protein>
<proteinExistence type="inferred from homology"/>
<keyword evidence="9" id="KW-0406">Ion transport</keyword>
<evidence type="ECO:0000256" key="3">
    <source>
        <dbReference type="ARBA" id="ARBA00022448"/>
    </source>
</evidence>
<feature type="transmembrane region" description="Helical" evidence="14">
    <location>
        <begin position="77"/>
        <end position="97"/>
    </location>
</feature>
<comment type="catalytic activity">
    <reaction evidence="12">
        <text>L-proline(in) + Na(+)(in) = L-proline(out) + Na(+)(out)</text>
        <dbReference type="Rhea" id="RHEA:28967"/>
        <dbReference type="ChEBI" id="CHEBI:29101"/>
        <dbReference type="ChEBI" id="CHEBI:60039"/>
    </reaction>
</comment>
<feature type="transmembrane region" description="Helical" evidence="14">
    <location>
        <begin position="118"/>
        <end position="138"/>
    </location>
</feature>
<feature type="transmembrane region" description="Helical" evidence="14">
    <location>
        <begin position="424"/>
        <end position="449"/>
    </location>
</feature>
<keyword evidence="8" id="KW-0915">Sodium</keyword>
<dbReference type="AlphaFoldDB" id="A0A948RX61"/>
<feature type="transmembrane region" description="Helical" evidence="14">
    <location>
        <begin position="158"/>
        <end position="182"/>
    </location>
</feature>
<feature type="transmembrane region" description="Helical" evidence="14">
    <location>
        <begin position="399"/>
        <end position="418"/>
    </location>
</feature>
<evidence type="ECO:0000256" key="11">
    <source>
        <dbReference type="ARBA" id="ARBA00023201"/>
    </source>
</evidence>
<dbReference type="GO" id="GO:0005886">
    <property type="term" value="C:plasma membrane"/>
    <property type="evidence" value="ECO:0007669"/>
    <property type="project" value="UniProtKB-SubCell"/>
</dbReference>
<dbReference type="GO" id="GO:0015293">
    <property type="term" value="F:symporter activity"/>
    <property type="evidence" value="ECO:0007669"/>
    <property type="project" value="UniProtKB-KW"/>
</dbReference>
<accession>A0A948RX61</accession>
<dbReference type="PANTHER" id="PTHR48086:SF3">
    <property type="entry name" value="SODIUM_PROLINE SYMPORTER"/>
    <property type="match status" value="1"/>
</dbReference>
<evidence type="ECO:0000313" key="16">
    <source>
        <dbReference type="Proteomes" id="UP000777784"/>
    </source>
</evidence>
<evidence type="ECO:0000256" key="14">
    <source>
        <dbReference type="SAM" id="Phobius"/>
    </source>
</evidence>
<evidence type="ECO:0000256" key="7">
    <source>
        <dbReference type="ARBA" id="ARBA00022989"/>
    </source>
</evidence>
<feature type="transmembrane region" description="Helical" evidence="14">
    <location>
        <begin position="247"/>
        <end position="264"/>
    </location>
</feature>
<evidence type="ECO:0000256" key="2">
    <source>
        <dbReference type="ARBA" id="ARBA00006434"/>
    </source>
</evidence>
<feature type="transmembrane region" description="Helical" evidence="14">
    <location>
        <begin position="487"/>
        <end position="507"/>
    </location>
</feature>
<dbReference type="InterPro" id="IPR038377">
    <property type="entry name" value="Na/Glc_symporter_sf"/>
</dbReference>
<comment type="similarity">
    <text evidence="2 13">Belongs to the sodium:solute symporter (SSF) (TC 2.A.21) family.</text>
</comment>
<dbReference type="InterPro" id="IPR001734">
    <property type="entry name" value="Na/solute_symporter"/>
</dbReference>
<evidence type="ECO:0000256" key="5">
    <source>
        <dbReference type="ARBA" id="ARBA00022692"/>
    </source>
</evidence>
<feature type="transmembrane region" description="Helical" evidence="14">
    <location>
        <begin position="554"/>
        <end position="575"/>
    </location>
</feature>
<keyword evidence="4" id="KW-1003">Cell membrane</keyword>